<dbReference type="EMBL" id="VMBG01000001">
    <property type="protein sequence ID" value="TSJ79668.1"/>
    <property type="molecule type" value="Genomic_DNA"/>
</dbReference>
<name>A0A556QSP5_9BACT</name>
<sequence length="84" mass="9152">MEIDPRLQRPRMALTELPAGAAGRVCSLNGEAEVCQRLREMGFCESAIIEKISGRSTLLCQICGMRVALGEGVAKFIMVELIRG</sequence>
<dbReference type="AlphaFoldDB" id="A0A556QSP5"/>
<reference evidence="3 4" key="1">
    <citation type="submission" date="2019-07" db="EMBL/GenBank/DDBJ databases">
        <title>Description of 53C-WASEF.</title>
        <authorList>
            <person name="Pitt A."/>
            <person name="Hahn M.W."/>
        </authorList>
    </citation>
    <scope>NUCLEOTIDE SEQUENCE [LARGE SCALE GENOMIC DNA]</scope>
    <source>
        <strain evidence="3 4">53C-WASEF</strain>
    </source>
</reference>
<dbReference type="SMART" id="SM00899">
    <property type="entry name" value="FeoA"/>
    <property type="match status" value="1"/>
</dbReference>
<gene>
    <name evidence="3" type="ORF">FPL22_10385</name>
</gene>
<dbReference type="InterPro" id="IPR008988">
    <property type="entry name" value="Transcriptional_repressor_C"/>
</dbReference>
<feature type="domain" description="Ferrous iron transporter FeoA-like" evidence="2">
    <location>
        <begin position="12"/>
        <end position="81"/>
    </location>
</feature>
<dbReference type="OrthoDB" id="197154at2"/>
<evidence type="ECO:0000313" key="3">
    <source>
        <dbReference type="EMBL" id="TSJ79668.1"/>
    </source>
</evidence>
<dbReference type="InterPro" id="IPR007167">
    <property type="entry name" value="Fe-transptr_FeoA-like"/>
</dbReference>
<dbReference type="Proteomes" id="UP000315648">
    <property type="component" value="Unassembled WGS sequence"/>
</dbReference>
<protein>
    <submittedName>
        <fullName evidence="3">Ferrous iron transport protein A</fullName>
    </submittedName>
</protein>
<evidence type="ECO:0000313" key="4">
    <source>
        <dbReference type="Proteomes" id="UP000315648"/>
    </source>
</evidence>
<keyword evidence="1" id="KW-0408">Iron</keyword>
<evidence type="ECO:0000259" key="2">
    <source>
        <dbReference type="SMART" id="SM00899"/>
    </source>
</evidence>
<keyword evidence="4" id="KW-1185">Reference proteome</keyword>
<dbReference type="GO" id="GO:0046914">
    <property type="term" value="F:transition metal ion binding"/>
    <property type="evidence" value="ECO:0007669"/>
    <property type="project" value="InterPro"/>
</dbReference>
<accession>A0A556QSP5</accession>
<proteinExistence type="predicted"/>
<dbReference type="InterPro" id="IPR038157">
    <property type="entry name" value="FeoA_core_dom"/>
</dbReference>
<dbReference type="Pfam" id="PF04023">
    <property type="entry name" value="FeoA"/>
    <property type="match status" value="1"/>
</dbReference>
<organism evidence="3 4">
    <name type="scientific">Rariglobus hedericola</name>
    <dbReference type="NCBI Taxonomy" id="2597822"/>
    <lineage>
        <taxon>Bacteria</taxon>
        <taxon>Pseudomonadati</taxon>
        <taxon>Verrucomicrobiota</taxon>
        <taxon>Opitutia</taxon>
        <taxon>Opitutales</taxon>
        <taxon>Opitutaceae</taxon>
        <taxon>Rariglobus</taxon>
    </lineage>
</organism>
<dbReference type="Gene3D" id="2.30.30.90">
    <property type="match status" value="1"/>
</dbReference>
<dbReference type="SUPFAM" id="SSF50037">
    <property type="entry name" value="C-terminal domain of transcriptional repressors"/>
    <property type="match status" value="1"/>
</dbReference>
<evidence type="ECO:0000256" key="1">
    <source>
        <dbReference type="ARBA" id="ARBA00023004"/>
    </source>
</evidence>
<comment type="caution">
    <text evidence="3">The sequence shown here is derived from an EMBL/GenBank/DDBJ whole genome shotgun (WGS) entry which is preliminary data.</text>
</comment>